<dbReference type="GO" id="GO:0008061">
    <property type="term" value="F:chitin binding"/>
    <property type="evidence" value="ECO:0007669"/>
    <property type="project" value="InterPro"/>
</dbReference>
<feature type="signal peptide" evidence="1">
    <location>
        <begin position="1"/>
        <end position="20"/>
    </location>
</feature>
<feature type="chain" id="PRO_5022673888" description="GH18 domain-containing protein" evidence="1">
    <location>
        <begin position="21"/>
        <end position="445"/>
    </location>
</feature>
<evidence type="ECO:0000259" key="2">
    <source>
        <dbReference type="PROSITE" id="PS51910"/>
    </source>
</evidence>
<dbReference type="GO" id="GO:0005576">
    <property type="term" value="C:extracellular region"/>
    <property type="evidence" value="ECO:0007669"/>
    <property type="project" value="TreeGrafter"/>
</dbReference>
<dbReference type="InterPro" id="IPR011583">
    <property type="entry name" value="Chitinase_II/V-like_cat"/>
</dbReference>
<dbReference type="Pfam" id="PF00704">
    <property type="entry name" value="Glyco_hydro_18"/>
    <property type="match status" value="1"/>
</dbReference>
<protein>
    <recommendedName>
        <fullName evidence="2">GH18 domain-containing protein</fullName>
    </recommendedName>
</protein>
<name>A0A5B0NIV5_PUCGR</name>
<keyword evidence="1" id="KW-0732">Signal</keyword>
<accession>A0A5B0NIV5</accession>
<dbReference type="PANTHER" id="PTHR11177">
    <property type="entry name" value="CHITINASE"/>
    <property type="match status" value="1"/>
</dbReference>
<dbReference type="PROSITE" id="PS51910">
    <property type="entry name" value="GH18_2"/>
    <property type="match status" value="1"/>
</dbReference>
<dbReference type="AlphaFoldDB" id="A0A5B0NIV5"/>
<dbReference type="PANTHER" id="PTHR11177:SF317">
    <property type="entry name" value="CHITINASE 12-RELATED"/>
    <property type="match status" value="1"/>
</dbReference>
<dbReference type="Proteomes" id="UP000325313">
    <property type="component" value="Unassembled WGS sequence"/>
</dbReference>
<organism evidence="3 4">
    <name type="scientific">Puccinia graminis f. sp. tritici</name>
    <dbReference type="NCBI Taxonomy" id="56615"/>
    <lineage>
        <taxon>Eukaryota</taxon>
        <taxon>Fungi</taxon>
        <taxon>Dikarya</taxon>
        <taxon>Basidiomycota</taxon>
        <taxon>Pucciniomycotina</taxon>
        <taxon>Pucciniomycetes</taxon>
        <taxon>Pucciniales</taxon>
        <taxon>Pucciniaceae</taxon>
        <taxon>Puccinia</taxon>
    </lineage>
</organism>
<dbReference type="GO" id="GO:0005975">
    <property type="term" value="P:carbohydrate metabolic process"/>
    <property type="evidence" value="ECO:0007669"/>
    <property type="project" value="InterPro"/>
</dbReference>
<dbReference type="GO" id="GO:0004568">
    <property type="term" value="F:chitinase activity"/>
    <property type="evidence" value="ECO:0007669"/>
    <property type="project" value="TreeGrafter"/>
</dbReference>
<dbReference type="InterPro" id="IPR029070">
    <property type="entry name" value="Chitinase_insertion_sf"/>
</dbReference>
<evidence type="ECO:0000313" key="3">
    <source>
        <dbReference type="EMBL" id="KAA1088464.1"/>
    </source>
</evidence>
<feature type="domain" description="GH18" evidence="2">
    <location>
        <begin position="35"/>
        <end position="439"/>
    </location>
</feature>
<dbReference type="InterPro" id="IPR050314">
    <property type="entry name" value="Glycosyl_Hydrlase_18"/>
</dbReference>
<dbReference type="Gene3D" id="3.10.50.10">
    <property type="match status" value="1"/>
</dbReference>
<dbReference type="SMART" id="SM00636">
    <property type="entry name" value="Glyco_18"/>
    <property type="match status" value="1"/>
</dbReference>
<dbReference type="SUPFAM" id="SSF51445">
    <property type="entry name" value="(Trans)glycosidases"/>
    <property type="match status" value="1"/>
</dbReference>
<proteinExistence type="predicted"/>
<dbReference type="EMBL" id="VDEP01000406">
    <property type="protein sequence ID" value="KAA1088464.1"/>
    <property type="molecule type" value="Genomic_DNA"/>
</dbReference>
<dbReference type="Gene3D" id="3.20.20.80">
    <property type="entry name" value="Glycosidases"/>
    <property type="match status" value="1"/>
</dbReference>
<reference evidence="3 4" key="1">
    <citation type="submission" date="2019-05" db="EMBL/GenBank/DDBJ databases">
        <title>Emergence of the Ug99 lineage of the wheat stem rust pathogen through somatic hybridization.</title>
        <authorList>
            <person name="Li F."/>
            <person name="Upadhyaya N.M."/>
            <person name="Sperschneider J."/>
            <person name="Matny O."/>
            <person name="Nguyen-Phuc H."/>
            <person name="Mago R."/>
            <person name="Raley C."/>
            <person name="Miller M.E."/>
            <person name="Silverstein K.A.T."/>
            <person name="Henningsen E."/>
            <person name="Hirsch C.D."/>
            <person name="Visser B."/>
            <person name="Pretorius Z.A."/>
            <person name="Steffenson B.J."/>
            <person name="Schwessinger B."/>
            <person name="Dodds P.N."/>
            <person name="Figueroa M."/>
        </authorList>
    </citation>
    <scope>NUCLEOTIDE SEQUENCE [LARGE SCALE GENOMIC DNA]</scope>
    <source>
        <strain evidence="3 4">Ug99</strain>
    </source>
</reference>
<dbReference type="InterPro" id="IPR017853">
    <property type="entry name" value="GH"/>
</dbReference>
<sequence>MLSRFLTILAATTLLSFTKSEPFEPSPPPPMHQDHVIIGYYQFSHSQYQRLENVAWGRYTHMVFHGAWPIDQFEFTFGSDDQNQQAIQYMQPFVQYADQSEYCSTSTIAKLWNAQTFSLVLDNVRPLLGMGGEQGSKLFSYYLSDGSRRSTFVRNLVSLAQTYNFQGVVVTWLAPNTPGVGCNTRSPNDAVNFGLFAQEFKKVWKQGRLIIRANFNGFIGATGNYATSEETSLIAQNVDYIDLMAFDGYTGNRGARTGPFSALTADCPKIPYLSNGIKELLQIMQFQGFSVNKLILGFTGYGRVFYLPKHFNMKTDISQVAYGAAPPGGWTDNLNGTLDACGQYRGFEGIYLLNELLEYGWLESDGVTATQLVTRGWDDCAKQAYLYTNDYLLVYDDPGSLKIKSQYARTSGLAGISFYYSMGFPNGFIQAAMAPWPQVSDIKVY</sequence>
<gene>
    <name evidence="3" type="ORF">PGTUg99_029799</name>
</gene>
<dbReference type="GO" id="GO:0006032">
    <property type="term" value="P:chitin catabolic process"/>
    <property type="evidence" value="ECO:0007669"/>
    <property type="project" value="TreeGrafter"/>
</dbReference>
<dbReference type="InterPro" id="IPR001223">
    <property type="entry name" value="Glyco_hydro18_cat"/>
</dbReference>
<evidence type="ECO:0000313" key="4">
    <source>
        <dbReference type="Proteomes" id="UP000325313"/>
    </source>
</evidence>
<evidence type="ECO:0000256" key="1">
    <source>
        <dbReference type="SAM" id="SignalP"/>
    </source>
</evidence>
<comment type="caution">
    <text evidence="3">The sequence shown here is derived from an EMBL/GenBank/DDBJ whole genome shotgun (WGS) entry which is preliminary data.</text>
</comment>